<dbReference type="AlphaFoldDB" id="A0A366XY97"/>
<evidence type="ECO:0000313" key="2">
    <source>
        <dbReference type="Proteomes" id="UP000253314"/>
    </source>
</evidence>
<dbReference type="Proteomes" id="UP000253314">
    <property type="component" value="Unassembled WGS sequence"/>
</dbReference>
<proteinExistence type="predicted"/>
<accession>A0A366XY97</accession>
<dbReference type="OrthoDB" id="2655130at2"/>
<protein>
    <submittedName>
        <fullName evidence="1">Uncharacterized protein</fullName>
    </submittedName>
</protein>
<keyword evidence="2" id="KW-1185">Reference proteome</keyword>
<gene>
    <name evidence="1" type="ORF">DS031_04885</name>
</gene>
<name>A0A366XY97_9BACI</name>
<reference evidence="1 2" key="1">
    <citation type="submission" date="2018-07" db="EMBL/GenBank/DDBJ databases">
        <title>Lottiidibacillus patelloidae gen. nov., sp. nov., isolated from the intestinal tract of a marine limpet and the reclassification of B. taeanensis BH030017T, B. algicola KMM 3737T and B. hwajinpoensis SW-72T as genus Lottiidibacillus.</title>
        <authorList>
            <person name="Liu R."/>
            <person name="Huang Z."/>
        </authorList>
    </citation>
    <scope>NUCLEOTIDE SEQUENCE [LARGE SCALE GENOMIC DNA]</scope>
    <source>
        <strain evidence="1 2">BH030017</strain>
    </source>
</reference>
<comment type="caution">
    <text evidence="1">The sequence shown here is derived from an EMBL/GenBank/DDBJ whole genome shotgun (WGS) entry which is preliminary data.</text>
</comment>
<organism evidence="1 2">
    <name type="scientific">Bacillus taeanensis</name>
    <dbReference type="NCBI Taxonomy" id="273032"/>
    <lineage>
        <taxon>Bacteria</taxon>
        <taxon>Bacillati</taxon>
        <taxon>Bacillota</taxon>
        <taxon>Bacilli</taxon>
        <taxon>Bacillales</taxon>
        <taxon>Bacillaceae</taxon>
        <taxon>Bacillus</taxon>
    </lineage>
</organism>
<evidence type="ECO:0000313" key="1">
    <source>
        <dbReference type="EMBL" id="RBW70867.1"/>
    </source>
</evidence>
<sequence length="95" mass="10974">MEIEDELFRELQKMIGENILIVTESDQLNIFGQTFRPVFCGTIREVSQGHLTLFPVNIKLVNAPFFQFPTPLSFPLEKIAHFTSNFDCNERIPLT</sequence>
<dbReference type="EMBL" id="QOCW01000003">
    <property type="protein sequence ID" value="RBW70867.1"/>
    <property type="molecule type" value="Genomic_DNA"/>
</dbReference>